<gene>
    <name evidence="2" type="ORF">HMPREF0083_00946</name>
</gene>
<keyword evidence="3" id="KW-1185">Reference proteome</keyword>
<proteinExistence type="predicted"/>
<dbReference type="AlphaFoldDB" id="U1YJI0"/>
<dbReference type="HOGENOM" id="CLU_2840138_0_0_9"/>
<protein>
    <submittedName>
        <fullName evidence="2">Uncharacterized protein</fullName>
    </submittedName>
</protein>
<name>U1YJI0_ANEAE</name>
<organism evidence="2 3">
    <name type="scientific">Aneurinibacillus aneurinilyticus ATCC 12856</name>
    <dbReference type="NCBI Taxonomy" id="649747"/>
    <lineage>
        <taxon>Bacteria</taxon>
        <taxon>Bacillati</taxon>
        <taxon>Bacillota</taxon>
        <taxon>Bacilli</taxon>
        <taxon>Bacillales</taxon>
        <taxon>Paenibacillaceae</taxon>
        <taxon>Aneurinibacillus group</taxon>
        <taxon>Aneurinibacillus</taxon>
    </lineage>
</organism>
<accession>U1YJI0</accession>
<dbReference type="Proteomes" id="UP000016511">
    <property type="component" value="Unassembled WGS sequence"/>
</dbReference>
<comment type="caution">
    <text evidence="2">The sequence shown here is derived from an EMBL/GenBank/DDBJ whole genome shotgun (WGS) entry which is preliminary data.</text>
</comment>
<feature type="compositionally biased region" description="Basic residues" evidence="1">
    <location>
        <begin position="1"/>
        <end position="11"/>
    </location>
</feature>
<feature type="region of interest" description="Disordered" evidence="1">
    <location>
        <begin position="1"/>
        <end position="20"/>
    </location>
</feature>
<evidence type="ECO:0000313" key="3">
    <source>
        <dbReference type="Proteomes" id="UP000016511"/>
    </source>
</evidence>
<evidence type="ECO:0000256" key="1">
    <source>
        <dbReference type="SAM" id="MobiDB-lite"/>
    </source>
</evidence>
<sequence>MPRLPKNKKKPVTLGSEGIKRPGVTDSSKITDIINYSLTCIISDKSQLRYLLSKKTKSRNLATYY</sequence>
<reference evidence="2 3" key="1">
    <citation type="submission" date="2013-08" db="EMBL/GenBank/DDBJ databases">
        <authorList>
            <person name="Weinstock G."/>
            <person name="Sodergren E."/>
            <person name="Wylie T."/>
            <person name="Fulton L."/>
            <person name="Fulton R."/>
            <person name="Fronick C."/>
            <person name="O'Laughlin M."/>
            <person name="Godfrey J."/>
            <person name="Miner T."/>
            <person name="Herter B."/>
            <person name="Appelbaum E."/>
            <person name="Cordes M."/>
            <person name="Lek S."/>
            <person name="Wollam A."/>
            <person name="Pepin K.H."/>
            <person name="Palsikar V.B."/>
            <person name="Mitreva M."/>
            <person name="Wilson R.K."/>
        </authorList>
    </citation>
    <scope>NUCLEOTIDE SEQUENCE [LARGE SCALE GENOMIC DNA]</scope>
    <source>
        <strain evidence="2 3">ATCC 12856</strain>
    </source>
</reference>
<evidence type="ECO:0000313" key="2">
    <source>
        <dbReference type="EMBL" id="ERI10946.1"/>
    </source>
</evidence>
<dbReference type="EMBL" id="AWSJ01000060">
    <property type="protein sequence ID" value="ERI10946.1"/>
    <property type="molecule type" value="Genomic_DNA"/>
</dbReference>